<evidence type="ECO:0000313" key="3">
    <source>
        <dbReference type="Proteomes" id="UP000276215"/>
    </source>
</evidence>
<protein>
    <submittedName>
        <fullName evidence="2">Uncharacterized protein</fullName>
    </submittedName>
</protein>
<organism evidence="2 3">
    <name type="scientific">Choiromyces venosus 120613-1</name>
    <dbReference type="NCBI Taxonomy" id="1336337"/>
    <lineage>
        <taxon>Eukaryota</taxon>
        <taxon>Fungi</taxon>
        <taxon>Dikarya</taxon>
        <taxon>Ascomycota</taxon>
        <taxon>Pezizomycotina</taxon>
        <taxon>Pezizomycetes</taxon>
        <taxon>Pezizales</taxon>
        <taxon>Tuberaceae</taxon>
        <taxon>Choiromyces</taxon>
    </lineage>
</organism>
<evidence type="ECO:0000256" key="1">
    <source>
        <dbReference type="SAM" id="MobiDB-lite"/>
    </source>
</evidence>
<proteinExistence type="predicted"/>
<feature type="compositionally biased region" description="Gly residues" evidence="1">
    <location>
        <begin position="1"/>
        <end position="18"/>
    </location>
</feature>
<reference evidence="2 3" key="1">
    <citation type="journal article" date="2018" name="Nat. Ecol. Evol.">
        <title>Pezizomycetes genomes reveal the molecular basis of ectomycorrhizal truffle lifestyle.</title>
        <authorList>
            <person name="Murat C."/>
            <person name="Payen T."/>
            <person name="Noel B."/>
            <person name="Kuo A."/>
            <person name="Morin E."/>
            <person name="Chen J."/>
            <person name="Kohler A."/>
            <person name="Krizsan K."/>
            <person name="Balestrini R."/>
            <person name="Da Silva C."/>
            <person name="Montanini B."/>
            <person name="Hainaut M."/>
            <person name="Levati E."/>
            <person name="Barry K.W."/>
            <person name="Belfiori B."/>
            <person name="Cichocki N."/>
            <person name="Clum A."/>
            <person name="Dockter R.B."/>
            <person name="Fauchery L."/>
            <person name="Guy J."/>
            <person name="Iotti M."/>
            <person name="Le Tacon F."/>
            <person name="Lindquist E.A."/>
            <person name="Lipzen A."/>
            <person name="Malagnac F."/>
            <person name="Mello A."/>
            <person name="Molinier V."/>
            <person name="Miyauchi S."/>
            <person name="Poulain J."/>
            <person name="Riccioni C."/>
            <person name="Rubini A."/>
            <person name="Sitrit Y."/>
            <person name="Splivallo R."/>
            <person name="Traeger S."/>
            <person name="Wang M."/>
            <person name="Zifcakova L."/>
            <person name="Wipf D."/>
            <person name="Zambonelli A."/>
            <person name="Paolocci F."/>
            <person name="Nowrousian M."/>
            <person name="Ottonello S."/>
            <person name="Baldrian P."/>
            <person name="Spatafora J.W."/>
            <person name="Henrissat B."/>
            <person name="Nagy L.G."/>
            <person name="Aury J.M."/>
            <person name="Wincker P."/>
            <person name="Grigoriev I.V."/>
            <person name="Bonfante P."/>
            <person name="Martin F.M."/>
        </authorList>
    </citation>
    <scope>NUCLEOTIDE SEQUENCE [LARGE SCALE GENOMIC DNA]</scope>
    <source>
        <strain evidence="2 3">120613-1</strain>
    </source>
</reference>
<evidence type="ECO:0000313" key="2">
    <source>
        <dbReference type="EMBL" id="RPB00478.1"/>
    </source>
</evidence>
<keyword evidence="3" id="KW-1185">Reference proteome</keyword>
<gene>
    <name evidence="2" type="ORF">L873DRAFT_818134</name>
</gene>
<feature type="region of interest" description="Disordered" evidence="1">
    <location>
        <begin position="1"/>
        <end position="22"/>
    </location>
</feature>
<name>A0A3N4JTA4_9PEZI</name>
<dbReference type="Proteomes" id="UP000276215">
    <property type="component" value="Unassembled WGS sequence"/>
</dbReference>
<accession>A0A3N4JTA4</accession>
<sequence>MASGGWDGRPPEGGGSGGWAPFARPGNGGLVGGRLLPVGSLGRSCSGLLAAWVFAWGGRSGDCRSWRVTCPCGPSWWLRFEQCPVDRVA</sequence>
<dbReference type="EMBL" id="ML120380">
    <property type="protein sequence ID" value="RPB00478.1"/>
    <property type="molecule type" value="Genomic_DNA"/>
</dbReference>
<dbReference type="AlphaFoldDB" id="A0A3N4JTA4"/>